<comment type="caution">
    <text evidence="3">The sequence shown here is derived from an EMBL/GenBank/DDBJ whole genome shotgun (WGS) entry which is preliminary data.</text>
</comment>
<name>A0A250WX40_9CHLO</name>
<dbReference type="Gene3D" id="3.40.50.1820">
    <property type="entry name" value="alpha/beta hydrolase"/>
    <property type="match status" value="1"/>
</dbReference>
<keyword evidence="1" id="KW-1133">Transmembrane helix</keyword>
<dbReference type="Pfam" id="PF00326">
    <property type="entry name" value="Peptidase_S9"/>
    <property type="match status" value="1"/>
</dbReference>
<protein>
    <recommendedName>
        <fullName evidence="2">Peptidase S9 prolyl oligopeptidase catalytic domain-containing protein</fullName>
    </recommendedName>
</protein>
<dbReference type="PANTHER" id="PTHR12277:SF81">
    <property type="entry name" value="PROTEIN ABHD13"/>
    <property type="match status" value="1"/>
</dbReference>
<evidence type="ECO:0000256" key="1">
    <source>
        <dbReference type="SAM" id="Phobius"/>
    </source>
</evidence>
<dbReference type="ESTHER" id="9chlo-a0a250wx40">
    <property type="family name" value="ABHD13-BEM46"/>
</dbReference>
<evidence type="ECO:0000259" key="2">
    <source>
        <dbReference type="Pfam" id="PF00326"/>
    </source>
</evidence>
<evidence type="ECO:0000313" key="3">
    <source>
        <dbReference type="EMBL" id="GAX75394.1"/>
    </source>
</evidence>
<gene>
    <name evidence="3" type="ORF">CEUSTIGMA_g2838.t1</name>
</gene>
<dbReference type="SUPFAM" id="SSF53474">
    <property type="entry name" value="alpha/beta-Hydrolases"/>
    <property type="match status" value="1"/>
</dbReference>
<dbReference type="InterPro" id="IPR001375">
    <property type="entry name" value="Peptidase_S9_cat"/>
</dbReference>
<dbReference type="PANTHER" id="PTHR12277">
    <property type="entry name" value="ALPHA/BETA HYDROLASE DOMAIN-CONTAINING PROTEIN"/>
    <property type="match status" value="1"/>
</dbReference>
<sequence length="300" mass="33085">MGLMIWLFRIGAGIAGVIGIGLTAIYIYQEKLLYVPVVPGMPKDAWIPAERYGLASQDAEVESADGVKLHAWLLTDPTWSPEFIRSRPVILFFQENAGNMSFRLPFFKGLIQALDCPIFAVSYRGYGKSQGRPNEKGLKLDAEAGLRHLLKRQDVDGSRVVVFGKSLGGAVAIFLAAAYQEKLKGLIIENTFTSVEDMVGSVLPPLGPLIGAGKPLNRLVTNKWYSLKTIPKIDKLPILMLSSGEDEMVPPSQMKELRAAQKSPTCKFVEFPTAGHMNAYDADPTRYWMAVAEFVTLYTL</sequence>
<dbReference type="InterPro" id="IPR029058">
    <property type="entry name" value="AB_hydrolase_fold"/>
</dbReference>
<feature type="transmembrane region" description="Helical" evidence="1">
    <location>
        <begin position="6"/>
        <end position="28"/>
    </location>
</feature>
<reference evidence="3 4" key="1">
    <citation type="submission" date="2017-08" db="EMBL/GenBank/DDBJ databases">
        <title>Acidophilic green algal genome provides insights into adaptation to an acidic environment.</title>
        <authorList>
            <person name="Hirooka S."/>
            <person name="Hirose Y."/>
            <person name="Kanesaki Y."/>
            <person name="Higuchi S."/>
            <person name="Fujiwara T."/>
            <person name="Onuma R."/>
            <person name="Era A."/>
            <person name="Ohbayashi R."/>
            <person name="Uzuka A."/>
            <person name="Nozaki H."/>
            <person name="Yoshikawa H."/>
            <person name="Miyagishima S.Y."/>
        </authorList>
    </citation>
    <scope>NUCLEOTIDE SEQUENCE [LARGE SCALE GENOMIC DNA]</scope>
    <source>
        <strain evidence="3 4">NIES-2499</strain>
    </source>
</reference>
<keyword evidence="1" id="KW-0812">Transmembrane</keyword>
<keyword evidence="1" id="KW-0472">Membrane</keyword>
<dbReference type="GO" id="GO:0016020">
    <property type="term" value="C:membrane"/>
    <property type="evidence" value="ECO:0007669"/>
    <property type="project" value="TreeGrafter"/>
</dbReference>
<accession>A0A250WX40</accession>
<dbReference type="GO" id="GO:0008474">
    <property type="term" value="F:palmitoyl-(protein) hydrolase activity"/>
    <property type="evidence" value="ECO:0007669"/>
    <property type="project" value="TreeGrafter"/>
</dbReference>
<keyword evidence="4" id="KW-1185">Reference proteome</keyword>
<dbReference type="GO" id="GO:0006508">
    <property type="term" value="P:proteolysis"/>
    <property type="evidence" value="ECO:0007669"/>
    <property type="project" value="InterPro"/>
</dbReference>
<organism evidence="3 4">
    <name type="scientific">Chlamydomonas eustigma</name>
    <dbReference type="NCBI Taxonomy" id="1157962"/>
    <lineage>
        <taxon>Eukaryota</taxon>
        <taxon>Viridiplantae</taxon>
        <taxon>Chlorophyta</taxon>
        <taxon>core chlorophytes</taxon>
        <taxon>Chlorophyceae</taxon>
        <taxon>CS clade</taxon>
        <taxon>Chlamydomonadales</taxon>
        <taxon>Chlamydomonadaceae</taxon>
        <taxon>Chlamydomonas</taxon>
    </lineage>
</organism>
<dbReference type="AlphaFoldDB" id="A0A250WX40"/>
<evidence type="ECO:0000313" key="4">
    <source>
        <dbReference type="Proteomes" id="UP000232323"/>
    </source>
</evidence>
<dbReference type="Proteomes" id="UP000232323">
    <property type="component" value="Unassembled WGS sequence"/>
</dbReference>
<feature type="domain" description="Peptidase S9 prolyl oligopeptidase catalytic" evidence="2">
    <location>
        <begin position="141"/>
        <end position="283"/>
    </location>
</feature>
<proteinExistence type="predicted"/>
<dbReference type="OrthoDB" id="10249433at2759"/>
<dbReference type="GO" id="GO:0008236">
    <property type="term" value="F:serine-type peptidase activity"/>
    <property type="evidence" value="ECO:0007669"/>
    <property type="project" value="InterPro"/>
</dbReference>
<dbReference type="STRING" id="1157962.A0A250WX40"/>
<dbReference type="EMBL" id="BEGY01000012">
    <property type="protein sequence ID" value="GAX75394.1"/>
    <property type="molecule type" value="Genomic_DNA"/>
</dbReference>